<dbReference type="InterPro" id="IPR053154">
    <property type="entry name" value="c-di-AMP_regulator"/>
</dbReference>
<protein>
    <submittedName>
        <fullName evidence="1">CdaR family protein</fullName>
    </submittedName>
</protein>
<dbReference type="PANTHER" id="PTHR37804">
    <property type="entry name" value="CDAA REGULATORY PROTEIN CDAR"/>
    <property type="match status" value="1"/>
</dbReference>
<dbReference type="PANTHER" id="PTHR37804:SF1">
    <property type="entry name" value="CDAA REGULATORY PROTEIN CDAR"/>
    <property type="match status" value="1"/>
</dbReference>
<reference evidence="1 2" key="1">
    <citation type="submission" date="2023-09" db="EMBL/GenBank/DDBJ databases">
        <authorList>
            <person name="Rey-Velasco X."/>
        </authorList>
    </citation>
    <scope>NUCLEOTIDE SEQUENCE [LARGE SCALE GENOMIC DNA]</scope>
    <source>
        <strain evidence="1 2">F117</strain>
    </source>
</reference>
<dbReference type="Gene3D" id="2.170.120.40">
    <property type="entry name" value="YbbR-like domain"/>
    <property type="match status" value="1"/>
</dbReference>
<accession>A0ABU3D5M9</accession>
<keyword evidence="2" id="KW-1185">Reference proteome</keyword>
<dbReference type="RefSeq" id="WP_311503061.1">
    <property type="nucleotide sequence ID" value="NZ_JAVRHK010000005.1"/>
</dbReference>
<evidence type="ECO:0000313" key="2">
    <source>
        <dbReference type="Proteomes" id="UP001262582"/>
    </source>
</evidence>
<sequence length="318" mass="36870">MLNNIKIRRRNFKKANVKTFSVFLFFSALTWLLVQLSKEYTQIVQVPIHYTNAPLDKSISGDRPQNVSVRMHDQGFFILYYRIFRPELTIDLTNTEVAGSNLVYEIEDNRNRISEELGIDFENSAFLDSSIIIPFQPKQERRIAVVPDVNLSFAVGFSAAEDIKLEPDSITVTGPKNIIDTIRKVSTLPIRRNNVNKDISGEVKIDTSNLGMLGFYRNEINYSLQVEKFTEGSVQIPVEVINVPPELNMAYFPKRILVYYQVNLEDYERVKARDFRVVCDYSEVNEGQDYFMAEVVEKPDFVTNIRLNERKIQFVIKR</sequence>
<dbReference type="InterPro" id="IPR012505">
    <property type="entry name" value="YbbR"/>
</dbReference>
<dbReference type="Pfam" id="PF07949">
    <property type="entry name" value="YbbR"/>
    <property type="match status" value="1"/>
</dbReference>
<evidence type="ECO:0000313" key="1">
    <source>
        <dbReference type="EMBL" id="MDT0676716.1"/>
    </source>
</evidence>
<comment type="caution">
    <text evidence="1">The sequence shown here is derived from an EMBL/GenBank/DDBJ whole genome shotgun (WGS) entry which is preliminary data.</text>
</comment>
<name>A0ABU3D5M9_9FLAO</name>
<organism evidence="1 2">
    <name type="scientific">Autumnicola musiva</name>
    <dbReference type="NCBI Taxonomy" id="3075589"/>
    <lineage>
        <taxon>Bacteria</taxon>
        <taxon>Pseudomonadati</taxon>
        <taxon>Bacteroidota</taxon>
        <taxon>Flavobacteriia</taxon>
        <taxon>Flavobacteriales</taxon>
        <taxon>Flavobacteriaceae</taxon>
        <taxon>Autumnicola</taxon>
    </lineage>
</organism>
<dbReference type="Proteomes" id="UP001262582">
    <property type="component" value="Unassembled WGS sequence"/>
</dbReference>
<proteinExistence type="predicted"/>
<dbReference type="EMBL" id="JAVRHK010000005">
    <property type="protein sequence ID" value="MDT0676716.1"/>
    <property type="molecule type" value="Genomic_DNA"/>
</dbReference>
<gene>
    <name evidence="1" type="ORF">RM539_08990</name>
</gene>